<proteinExistence type="predicted"/>
<keyword evidence="3" id="KW-1185">Reference proteome</keyword>
<organism evidence="2 3">
    <name type="scientific">Leucobacter exalbidus</name>
    <dbReference type="NCBI Taxonomy" id="662960"/>
    <lineage>
        <taxon>Bacteria</taxon>
        <taxon>Bacillati</taxon>
        <taxon>Actinomycetota</taxon>
        <taxon>Actinomycetes</taxon>
        <taxon>Micrococcales</taxon>
        <taxon>Microbacteriaceae</taxon>
        <taxon>Leucobacter</taxon>
    </lineage>
</organism>
<feature type="compositionally biased region" description="Basic and acidic residues" evidence="1">
    <location>
        <begin position="21"/>
        <end position="34"/>
    </location>
</feature>
<feature type="region of interest" description="Disordered" evidence="1">
    <location>
        <begin position="46"/>
        <end position="68"/>
    </location>
</feature>
<feature type="compositionally biased region" description="Polar residues" evidence="1">
    <location>
        <begin position="1"/>
        <end position="13"/>
    </location>
</feature>
<dbReference type="Proteomes" id="UP000675163">
    <property type="component" value="Unassembled WGS sequence"/>
</dbReference>
<dbReference type="AlphaFoldDB" id="A0A940T4L7"/>
<evidence type="ECO:0000313" key="3">
    <source>
        <dbReference type="Proteomes" id="UP000675163"/>
    </source>
</evidence>
<gene>
    <name evidence="2" type="ORF">JOF28_002186</name>
</gene>
<feature type="region of interest" description="Disordered" evidence="1">
    <location>
        <begin position="1"/>
        <end position="34"/>
    </location>
</feature>
<sequence>MTTVGCGASSQSEKPVAVEAPAEKSSSDVQRKAEVDELTRMQAAEIERAEAAAQQEAEDAAKTATAKAEKEAAAAQKAADARAAEAAAATAGLGSCEELLPIDQARAELEVDTVQFSEQSNDAARVITHGAYGPAATAAFSAATDARSCVWVIPQSDGFLYFTVATIPDEAREQFLAALRASDYVESAEHGVPSFELMVDGVGWGGGEGPVRFAFVGPHVYTSAAFTGQTLMGRVIPALR</sequence>
<reference evidence="2" key="1">
    <citation type="submission" date="2021-02" db="EMBL/GenBank/DDBJ databases">
        <title>Sequencing the genomes of 1000 actinobacteria strains.</title>
        <authorList>
            <person name="Klenk H.-P."/>
        </authorList>
    </citation>
    <scope>NUCLEOTIDE SEQUENCE</scope>
    <source>
        <strain evidence="2">DSM 22850</strain>
    </source>
</reference>
<protein>
    <submittedName>
        <fullName evidence="2">Multidrug efflux pump subunit AcrA (Membrane-fusion protein)</fullName>
    </submittedName>
</protein>
<dbReference type="EMBL" id="JAFIDA010000001">
    <property type="protein sequence ID" value="MBP1326954.1"/>
    <property type="molecule type" value="Genomic_DNA"/>
</dbReference>
<evidence type="ECO:0000256" key="1">
    <source>
        <dbReference type="SAM" id="MobiDB-lite"/>
    </source>
</evidence>
<dbReference type="RefSeq" id="WP_209705780.1">
    <property type="nucleotide sequence ID" value="NZ_JAFIDA010000001.1"/>
</dbReference>
<comment type="caution">
    <text evidence="2">The sequence shown here is derived from an EMBL/GenBank/DDBJ whole genome shotgun (WGS) entry which is preliminary data.</text>
</comment>
<accession>A0A940T4L7</accession>
<evidence type="ECO:0000313" key="2">
    <source>
        <dbReference type="EMBL" id="MBP1326954.1"/>
    </source>
</evidence>
<name>A0A940T4L7_9MICO</name>